<dbReference type="Pfam" id="PF00566">
    <property type="entry name" value="RabGAP-TBC"/>
    <property type="match status" value="1"/>
</dbReference>
<dbReference type="PROSITE" id="PS50086">
    <property type="entry name" value="TBC_RABGAP"/>
    <property type="match status" value="1"/>
</dbReference>
<organism evidence="3 4">
    <name type="scientific">Syphacia muris</name>
    <dbReference type="NCBI Taxonomy" id="451379"/>
    <lineage>
        <taxon>Eukaryota</taxon>
        <taxon>Metazoa</taxon>
        <taxon>Ecdysozoa</taxon>
        <taxon>Nematoda</taxon>
        <taxon>Chromadorea</taxon>
        <taxon>Rhabditida</taxon>
        <taxon>Spirurina</taxon>
        <taxon>Oxyuridomorpha</taxon>
        <taxon>Oxyuroidea</taxon>
        <taxon>Oxyuridae</taxon>
        <taxon>Syphacia</taxon>
    </lineage>
</organism>
<dbReference type="SMART" id="SM00164">
    <property type="entry name" value="TBC"/>
    <property type="match status" value="1"/>
</dbReference>
<reference evidence="4" key="1">
    <citation type="submission" date="2017-02" db="UniProtKB">
        <authorList>
            <consortium name="WormBaseParasite"/>
        </authorList>
    </citation>
    <scope>IDENTIFICATION</scope>
</reference>
<dbReference type="Pfam" id="PF12068">
    <property type="entry name" value="PH_RBD"/>
    <property type="match status" value="1"/>
</dbReference>
<dbReference type="Gene3D" id="1.10.472.80">
    <property type="entry name" value="Ypt/Rab-GAP domain of gyp1p, domain 3"/>
    <property type="match status" value="1"/>
</dbReference>
<dbReference type="GO" id="GO:0005737">
    <property type="term" value="C:cytoplasm"/>
    <property type="evidence" value="ECO:0007669"/>
    <property type="project" value="UniProtKB-ARBA"/>
</dbReference>
<dbReference type="PANTHER" id="PTHR22957:SF502">
    <property type="entry name" value="SMALL G PROTEIN SIGNALING MODULATOR 2-RELATED"/>
    <property type="match status" value="1"/>
</dbReference>
<dbReference type="STRING" id="451379.A0A0N5AVY8"/>
<protein>
    <submittedName>
        <fullName evidence="4">Rab-GAP TBC domain-containing protein</fullName>
    </submittedName>
</protein>
<dbReference type="InterPro" id="IPR037745">
    <property type="entry name" value="SGSM1/2"/>
</dbReference>
<keyword evidence="1" id="KW-0343">GTPase activation</keyword>
<evidence type="ECO:0000256" key="1">
    <source>
        <dbReference type="ARBA" id="ARBA00022468"/>
    </source>
</evidence>
<evidence type="ECO:0000313" key="4">
    <source>
        <dbReference type="WBParaSite" id="SMUV_0000906801-mRNA-1"/>
    </source>
</evidence>
<sequence>MNQTAPLIQKMNQKATGNMKNFPIFTAAVEQCLLDGLKRRLLGLFGARSTFALVHNISKYCNQASEIIRLVNEAENDESLCTKYYEKSALMLDAVKGGVVSALLVGPCEFSYSVSIRPEESWPDDPTADELVQRHRLHSISLVCSSPIQSPRRPPLSILRSGSSIVNNVNSCYNPMCIFGRDYVFSLHQNMKTSLLYGKNNVTVTVSPDGPTLKGYFSLHQISKGNLIIKWTPNQLMHSNSQPNAMCVDTTNSEWLWRHAINLNVNDIIYIHVHQNDEESPATLVFVGGDGVQHSPIRFPFGQHAVLFLNCLETGLQPYRRLDPPLWISKDQGKMLPKLRRRTSLPVSAESEKTKVEEYELNDYVFRIVPVFDVAQASNSSDVTESDKSTAECATVSPHITDLKYASERRTESDSVVDKLVKQNLKTACVSMRNQILARLAYTGHLKTIRTHLSALIYDEIVEDDGVYNPVDEQFWRQCREAKNVLSLPFVLLEALHKTMENLFWRKAYLHGIAGDDTCQLRRQTWPYLIKLLNWDEDLEAKVPGLEEQYESDFDAWKKMETKVLARDQEEFTAGKCSRGISGIISVYNQCLGLINTSITTAIMFTTVNNIITYNARLRQRSNSIDLNFPGRGMSMNSDVFDDNDVPLKSTPATTSTSESVNQDPLDSFGTNLHRIQKDVDRCDRHYPFYSKTENREKLKNVLCTYVWRNMEIGYMQGMCDLAAPFLVLYDNEALALVMFECVMRRMRHYFPTGAGMDENLANMRFLIQVMDPELYDVMANNGDFADFYFSYRWFLLDFKRELTYPQLFQVWEVMMAASHIITDHFQLFFALAIVSTYRHIIIDNHMDYADVINNLNFRNG</sequence>
<dbReference type="AlphaFoldDB" id="A0A0N5AVY8"/>
<evidence type="ECO:0000259" key="2">
    <source>
        <dbReference type="PROSITE" id="PS50086"/>
    </source>
</evidence>
<dbReference type="WBParaSite" id="SMUV_0000906801-mRNA-1">
    <property type="protein sequence ID" value="SMUV_0000906801-mRNA-1"/>
    <property type="gene ID" value="SMUV_0000906801"/>
</dbReference>
<feature type="domain" description="Rab-GAP TBC" evidence="2">
    <location>
        <begin position="516"/>
        <end position="819"/>
    </location>
</feature>
<proteinExistence type="predicted"/>
<dbReference type="Gene3D" id="2.30.29.230">
    <property type="match status" value="1"/>
</dbReference>
<evidence type="ECO:0000313" key="3">
    <source>
        <dbReference type="Proteomes" id="UP000046393"/>
    </source>
</evidence>
<dbReference type="CDD" id="cd15784">
    <property type="entry name" value="PH_RUTBC"/>
    <property type="match status" value="1"/>
</dbReference>
<dbReference type="InterPro" id="IPR021935">
    <property type="entry name" value="SGSM1/2_RBD"/>
</dbReference>
<accession>A0A0N5AVY8</accession>
<dbReference type="SUPFAM" id="SSF140741">
    <property type="entry name" value="RUN domain-like"/>
    <property type="match status" value="1"/>
</dbReference>
<dbReference type="Proteomes" id="UP000046393">
    <property type="component" value="Unplaced"/>
</dbReference>
<keyword evidence="3" id="KW-1185">Reference proteome</keyword>
<dbReference type="SUPFAM" id="SSF47923">
    <property type="entry name" value="Ypt/Rab-GAP domain of gyp1p"/>
    <property type="match status" value="2"/>
</dbReference>
<dbReference type="Gene3D" id="1.10.8.270">
    <property type="entry name" value="putative rabgap domain of human tbc1 domain family member 14 like domains"/>
    <property type="match status" value="1"/>
</dbReference>
<dbReference type="InterPro" id="IPR035969">
    <property type="entry name" value="Rab-GAP_TBC_sf"/>
</dbReference>
<dbReference type="InterPro" id="IPR037213">
    <property type="entry name" value="Run_dom_sf"/>
</dbReference>
<name>A0A0N5AVY8_9BILA</name>
<dbReference type="GO" id="GO:0005096">
    <property type="term" value="F:GTPase activator activity"/>
    <property type="evidence" value="ECO:0007669"/>
    <property type="project" value="UniProtKB-KW"/>
</dbReference>
<dbReference type="Gene3D" id="1.20.58.900">
    <property type="match status" value="1"/>
</dbReference>
<dbReference type="PANTHER" id="PTHR22957">
    <property type="entry name" value="TBC1 DOMAIN FAMILY MEMBER GTPASE-ACTIVATING PROTEIN"/>
    <property type="match status" value="1"/>
</dbReference>
<dbReference type="InterPro" id="IPR000195">
    <property type="entry name" value="Rab-GAP-TBC_dom"/>
</dbReference>